<dbReference type="Proteomes" id="UP000289482">
    <property type="component" value="Unassembled WGS sequence"/>
</dbReference>
<evidence type="ECO:0000259" key="3">
    <source>
        <dbReference type="Pfam" id="PF01471"/>
    </source>
</evidence>
<name>A0A4Q1QPF3_9ACTN</name>
<dbReference type="InterPro" id="IPR002477">
    <property type="entry name" value="Peptidoglycan-bd-like"/>
</dbReference>
<feature type="compositionally biased region" description="Basic and acidic residues" evidence="1">
    <location>
        <begin position="152"/>
        <end position="162"/>
    </location>
</feature>
<proteinExistence type="predicted"/>
<dbReference type="SUPFAM" id="SSF47090">
    <property type="entry name" value="PGBD-like"/>
    <property type="match status" value="1"/>
</dbReference>
<keyword evidence="2" id="KW-0472">Membrane</keyword>
<dbReference type="EMBL" id="SDIF01000061">
    <property type="protein sequence ID" value="RXS64857.1"/>
    <property type="molecule type" value="Genomic_DNA"/>
</dbReference>
<dbReference type="AlphaFoldDB" id="A0A4Q1QPF3"/>
<feature type="region of interest" description="Disordered" evidence="1">
    <location>
        <begin position="1"/>
        <end position="162"/>
    </location>
</feature>
<organism evidence="4 5">
    <name type="scientific">Streptomyces sioyaensis</name>
    <dbReference type="NCBI Taxonomy" id="67364"/>
    <lineage>
        <taxon>Bacteria</taxon>
        <taxon>Bacillati</taxon>
        <taxon>Actinomycetota</taxon>
        <taxon>Actinomycetes</taxon>
        <taxon>Kitasatosporales</taxon>
        <taxon>Streptomycetaceae</taxon>
        <taxon>Streptomyces</taxon>
    </lineage>
</organism>
<protein>
    <recommendedName>
        <fullName evidence="3">Peptidoglycan binding-like domain-containing protein</fullName>
    </recommendedName>
</protein>
<gene>
    <name evidence="4" type="ORF">EST54_20760</name>
</gene>
<evidence type="ECO:0000256" key="1">
    <source>
        <dbReference type="SAM" id="MobiDB-lite"/>
    </source>
</evidence>
<dbReference type="Pfam" id="PF01471">
    <property type="entry name" value="PG_binding_1"/>
    <property type="match status" value="1"/>
</dbReference>
<feature type="compositionally biased region" description="Low complexity" evidence="1">
    <location>
        <begin position="479"/>
        <end position="488"/>
    </location>
</feature>
<feature type="region of interest" description="Disordered" evidence="1">
    <location>
        <begin position="462"/>
        <end position="501"/>
    </location>
</feature>
<reference evidence="4 5" key="1">
    <citation type="submission" date="2019-01" db="EMBL/GenBank/DDBJ databases">
        <title>Draft genome sequences of the type strain Streptomyces sioyaensis DSM 40032 and its novel strain, TM32, a thermotolerant antibiotics-producing actinobacterium.</title>
        <authorList>
            <person name="Nakaew N."/>
            <person name="Lumyong S."/>
            <person name="Sloan W.T."/>
            <person name="Sungthong R."/>
        </authorList>
    </citation>
    <scope>NUCLEOTIDE SEQUENCE [LARGE SCALE GENOMIC DNA]</scope>
    <source>
        <strain evidence="4 5">DSM 40032</strain>
    </source>
</reference>
<dbReference type="InterPro" id="IPR036366">
    <property type="entry name" value="PGBDSf"/>
</dbReference>
<evidence type="ECO:0000256" key="2">
    <source>
        <dbReference type="SAM" id="Phobius"/>
    </source>
</evidence>
<accession>A0A4Q1QPF3</accession>
<feature type="compositionally biased region" description="Basic and acidic residues" evidence="1">
    <location>
        <begin position="60"/>
        <end position="131"/>
    </location>
</feature>
<dbReference type="InterPro" id="IPR036365">
    <property type="entry name" value="PGBD-like_sf"/>
</dbReference>
<feature type="region of interest" description="Disordered" evidence="1">
    <location>
        <begin position="202"/>
        <end position="227"/>
    </location>
</feature>
<dbReference type="Gene3D" id="1.10.101.10">
    <property type="entry name" value="PGBD-like superfamily/PGBD"/>
    <property type="match status" value="1"/>
</dbReference>
<comment type="caution">
    <text evidence="4">The sequence shown here is derived from an EMBL/GenBank/DDBJ whole genome shotgun (WGS) entry which is preliminary data.</text>
</comment>
<keyword evidence="2" id="KW-1133">Transmembrane helix</keyword>
<dbReference type="Gene3D" id="2.40.420.20">
    <property type="match status" value="1"/>
</dbReference>
<evidence type="ECO:0000313" key="5">
    <source>
        <dbReference type="Proteomes" id="UP000289482"/>
    </source>
</evidence>
<sequence>MRPWNDHQLAARNWPHDPADIPPPPARAPRAADRRTRPRPDHRLRWHPAVGRRGGLRQRRALDRPEQGRLRLPELRRPGQERVLRRTDEVRPVHAQERRQGLPRPQAERLSRLDEDQRTPGEAGQRGDRQGRQGRCLHRRDAQGVEGGAAPRRPEGVRVDARARQVHARPRPLEVRQPAAPERQCHPGRRREPRLARGLPGLARVQAGPPGVQGQAPRRTGRHAVSNTAKRRRGLIALVAAVTATAATGGVILLTNNGKDAAADGGRAKGPAHTTEITRTDLVVSKSVDGHLDYAQRRAVKSPVEGTVTKAARPGRTVSLGQPLYERDARPVVLLYGATPMFRAMKAGDRGPDVLQLERNLRDLGFGSRLYVDTRYDAATEAAVKAWQKSLGLTDANGRIGKGDLVFQRGPVRVVAADAALADAVGPSDTVLTVASTTPVVRASLDATDRALAANGTKVEVAMPSGGTRRGKVSGVATPESADSAEGAAPGGSGAPSGQDGIAVEITLDGDAKPQQKDQQGTLSVKFVSESRKGVLTVPVDAVVALREGGYGLEVVQGAGSHMVRVDTGLSADGRIEVSGTGLAEGMKVGAAEQ</sequence>
<feature type="compositionally biased region" description="Basic and acidic residues" evidence="1">
    <location>
        <begin position="30"/>
        <end position="43"/>
    </location>
</feature>
<feature type="transmembrane region" description="Helical" evidence="2">
    <location>
        <begin position="235"/>
        <end position="254"/>
    </location>
</feature>
<keyword evidence="5" id="KW-1185">Reference proteome</keyword>
<feature type="domain" description="Peptidoglycan binding-like" evidence="3">
    <location>
        <begin position="350"/>
        <end position="402"/>
    </location>
</feature>
<evidence type="ECO:0000313" key="4">
    <source>
        <dbReference type="EMBL" id="RXS64857.1"/>
    </source>
</evidence>
<keyword evidence="2" id="KW-0812">Transmembrane</keyword>